<dbReference type="InterPro" id="IPR011200">
    <property type="entry name" value="UCP012608"/>
</dbReference>
<proteinExistence type="predicted"/>
<dbReference type="PIRSF" id="PIRSF012608">
    <property type="entry name" value="UCP012608"/>
    <property type="match status" value="1"/>
</dbReference>
<evidence type="ECO:0008006" key="3">
    <source>
        <dbReference type="Google" id="ProtNLM"/>
    </source>
</evidence>
<evidence type="ECO:0000313" key="1">
    <source>
        <dbReference type="EMBL" id="SDR21753.1"/>
    </source>
</evidence>
<dbReference type="AlphaFoldDB" id="A0A1H1H8N9"/>
<dbReference type="STRING" id="35622.SAMN04489764_4158"/>
<reference evidence="1 2" key="1">
    <citation type="submission" date="2016-10" db="EMBL/GenBank/DDBJ databases">
        <authorList>
            <person name="de Groot N.N."/>
        </authorList>
    </citation>
    <scope>NUCLEOTIDE SEQUENCE [LARGE SCALE GENOMIC DNA]</scope>
    <source>
        <strain evidence="1 2">DSM 43794</strain>
    </source>
</reference>
<gene>
    <name evidence="1" type="ORF">SAMN04489764_4158</name>
</gene>
<organism evidence="1 2">
    <name type="scientific">Thermostaphylospora chromogena</name>
    <dbReference type="NCBI Taxonomy" id="35622"/>
    <lineage>
        <taxon>Bacteria</taxon>
        <taxon>Bacillati</taxon>
        <taxon>Actinomycetota</taxon>
        <taxon>Actinomycetes</taxon>
        <taxon>Streptosporangiales</taxon>
        <taxon>Thermomonosporaceae</taxon>
        <taxon>Thermostaphylospora</taxon>
    </lineage>
</organism>
<keyword evidence="2" id="KW-1185">Reference proteome</keyword>
<dbReference type="RefSeq" id="WP_093261189.1">
    <property type="nucleotide sequence ID" value="NZ_FNKK01000002.1"/>
</dbReference>
<dbReference type="Proteomes" id="UP000217103">
    <property type="component" value="Unassembled WGS sequence"/>
</dbReference>
<sequence length="355" mass="38612">MSSNLDRLRAGCRWQRELCRRNGSPIYVALIDGLLDRLGVDDTITDLLTADGRDPVRSALCLRLFAAVNRLAAADPERRLIRYYPAYGGETDLEEVVEEFFAFVAAHSAAVAAELPTPVQTNEVSRAAPLAAAMAYLASTTGLPLRLLEVGASAGLNLLLDRYRVTTDGFAWGPPGSPLHLSDCFESGTPPTATAVITERRGCDLNPLDVRDPATVARLRSFVWPEHVARRRRLDAAIEIARSAPPPTIDVADALTWTSRHAADLPSGRCTVLFHSIVLPYFSASERTRFADLVRELGAAADERGPLAWVAMEPDGDGAAALTCELWPAGRRIVLGTASPHGMHVRWHPREEPLP</sequence>
<dbReference type="EMBL" id="FNKK01000002">
    <property type="protein sequence ID" value="SDR21753.1"/>
    <property type="molecule type" value="Genomic_DNA"/>
</dbReference>
<dbReference type="Pfam" id="PF10094">
    <property type="entry name" value="DUF2332"/>
    <property type="match status" value="1"/>
</dbReference>
<accession>A0A1H1H8N9</accession>
<name>A0A1H1H8N9_9ACTN</name>
<protein>
    <recommendedName>
        <fullName evidence="3">DUF2332 domain-containing protein</fullName>
    </recommendedName>
</protein>
<evidence type="ECO:0000313" key="2">
    <source>
        <dbReference type="Proteomes" id="UP000217103"/>
    </source>
</evidence>
<dbReference type="OrthoDB" id="8899077at2"/>